<dbReference type="GO" id="GO:0007220">
    <property type="term" value="P:Notch receptor processing"/>
    <property type="evidence" value="ECO:0007669"/>
    <property type="project" value="TreeGrafter"/>
</dbReference>
<name>A0A401TT92_CHIPU</name>
<dbReference type="PANTHER" id="PTHR21092:SF0">
    <property type="entry name" value="NICASTRIN"/>
    <property type="match status" value="1"/>
</dbReference>
<comment type="caution">
    <text evidence="1">The sequence shown here is derived from an EMBL/GenBank/DDBJ whole genome shotgun (WGS) entry which is preliminary data.</text>
</comment>
<dbReference type="SUPFAM" id="SSF53187">
    <property type="entry name" value="Zn-dependent exopeptidases"/>
    <property type="match status" value="1"/>
</dbReference>
<dbReference type="Proteomes" id="UP000287033">
    <property type="component" value="Unassembled WGS sequence"/>
</dbReference>
<protein>
    <recommendedName>
        <fullName evidence="3">Nicastrin</fullName>
    </recommendedName>
</protein>
<accession>A0A401TT92</accession>
<evidence type="ECO:0008006" key="3">
    <source>
        <dbReference type="Google" id="ProtNLM"/>
    </source>
</evidence>
<dbReference type="PANTHER" id="PTHR21092">
    <property type="entry name" value="NICASTRIN"/>
    <property type="match status" value="1"/>
</dbReference>
<dbReference type="GO" id="GO:0005886">
    <property type="term" value="C:plasma membrane"/>
    <property type="evidence" value="ECO:0007669"/>
    <property type="project" value="TreeGrafter"/>
</dbReference>
<dbReference type="GO" id="GO:0016485">
    <property type="term" value="P:protein processing"/>
    <property type="evidence" value="ECO:0007669"/>
    <property type="project" value="InterPro"/>
</dbReference>
<proteinExistence type="predicted"/>
<gene>
    <name evidence="1" type="ORF">chiPu_0030220</name>
</gene>
<dbReference type="Pfam" id="PF05450">
    <property type="entry name" value="Nicastrin"/>
    <property type="match status" value="1"/>
</dbReference>
<sequence length="101" mass="11145">LDARSFFWGVAPGADSAVSGFIALLSAAEALSHLPDIGTLRKNIMFLFFQGETFDYIGSSKVVYDMKNGNFPIRLGNIDAYLEMNQVRGVGHWLQAQGHKH</sequence>
<keyword evidence="2" id="KW-1185">Reference proteome</keyword>
<feature type="non-terminal residue" evidence="1">
    <location>
        <position position="1"/>
    </location>
</feature>
<dbReference type="Gene3D" id="3.40.630.10">
    <property type="entry name" value="Zn peptidases"/>
    <property type="match status" value="1"/>
</dbReference>
<dbReference type="InterPro" id="IPR008710">
    <property type="entry name" value="Nicastrin"/>
</dbReference>
<dbReference type="EMBL" id="BEZZ01177859">
    <property type="protein sequence ID" value="GCC45856.1"/>
    <property type="molecule type" value="Genomic_DNA"/>
</dbReference>
<reference evidence="1 2" key="1">
    <citation type="journal article" date="2018" name="Nat. Ecol. Evol.">
        <title>Shark genomes provide insights into elasmobranch evolution and the origin of vertebrates.</title>
        <authorList>
            <person name="Hara Y"/>
            <person name="Yamaguchi K"/>
            <person name="Onimaru K"/>
            <person name="Kadota M"/>
            <person name="Koyanagi M"/>
            <person name="Keeley SD"/>
            <person name="Tatsumi K"/>
            <person name="Tanaka K"/>
            <person name="Motone F"/>
            <person name="Kageyama Y"/>
            <person name="Nozu R"/>
            <person name="Adachi N"/>
            <person name="Nishimura O"/>
            <person name="Nakagawa R"/>
            <person name="Tanegashima C"/>
            <person name="Kiyatake I"/>
            <person name="Matsumoto R"/>
            <person name="Murakumo K"/>
            <person name="Nishida K"/>
            <person name="Terakita A"/>
            <person name="Kuratani S"/>
            <person name="Sato K"/>
            <person name="Hyodo S Kuraku.S."/>
        </authorList>
    </citation>
    <scope>NUCLEOTIDE SEQUENCE [LARGE SCALE GENOMIC DNA]</scope>
</reference>
<dbReference type="OrthoDB" id="755951at2759"/>
<organism evidence="1 2">
    <name type="scientific">Chiloscyllium punctatum</name>
    <name type="common">Brownbanded bambooshark</name>
    <name type="synonym">Hemiscyllium punctatum</name>
    <dbReference type="NCBI Taxonomy" id="137246"/>
    <lineage>
        <taxon>Eukaryota</taxon>
        <taxon>Metazoa</taxon>
        <taxon>Chordata</taxon>
        <taxon>Craniata</taxon>
        <taxon>Vertebrata</taxon>
        <taxon>Chondrichthyes</taxon>
        <taxon>Elasmobranchii</taxon>
        <taxon>Galeomorphii</taxon>
        <taxon>Galeoidea</taxon>
        <taxon>Orectolobiformes</taxon>
        <taxon>Hemiscylliidae</taxon>
        <taxon>Chiloscyllium</taxon>
    </lineage>
</organism>
<evidence type="ECO:0000313" key="1">
    <source>
        <dbReference type="EMBL" id="GCC45856.1"/>
    </source>
</evidence>
<evidence type="ECO:0000313" key="2">
    <source>
        <dbReference type="Proteomes" id="UP000287033"/>
    </source>
</evidence>
<dbReference type="STRING" id="137246.A0A401TT92"/>
<dbReference type="AlphaFoldDB" id="A0A401TT92"/>